<dbReference type="InterPro" id="IPR009061">
    <property type="entry name" value="DNA-bd_dom_put_sf"/>
</dbReference>
<dbReference type="InterPro" id="IPR047057">
    <property type="entry name" value="MerR_fam"/>
</dbReference>
<feature type="domain" description="HTH merR-type" evidence="2">
    <location>
        <begin position="4"/>
        <end position="73"/>
    </location>
</feature>
<organism evidence="3 4">
    <name type="scientific">Streptomyces misionensis</name>
    <dbReference type="NCBI Taxonomy" id="67331"/>
    <lineage>
        <taxon>Bacteria</taxon>
        <taxon>Bacillati</taxon>
        <taxon>Actinomycetota</taxon>
        <taxon>Actinomycetes</taxon>
        <taxon>Kitasatosporales</taxon>
        <taxon>Streptomycetaceae</taxon>
        <taxon>Streptomyces</taxon>
    </lineage>
</organism>
<accession>A0A5C6JWU6</accession>
<dbReference type="SMART" id="SM00422">
    <property type="entry name" value="HTH_MERR"/>
    <property type="match status" value="1"/>
</dbReference>
<dbReference type="Proteomes" id="UP000320481">
    <property type="component" value="Unassembled WGS sequence"/>
</dbReference>
<dbReference type="AlphaFoldDB" id="A0A5C6JWU6"/>
<evidence type="ECO:0000259" key="2">
    <source>
        <dbReference type="PROSITE" id="PS50937"/>
    </source>
</evidence>
<proteinExistence type="predicted"/>
<name>A0A5C6JWU6_9ACTN</name>
<dbReference type="PRINTS" id="PR00040">
    <property type="entry name" value="HTHMERR"/>
</dbReference>
<evidence type="ECO:0000256" key="1">
    <source>
        <dbReference type="ARBA" id="ARBA00023125"/>
    </source>
</evidence>
<dbReference type="PANTHER" id="PTHR30204">
    <property type="entry name" value="REDOX-CYCLING DRUG-SENSING TRANSCRIPTIONAL ACTIVATOR SOXR"/>
    <property type="match status" value="1"/>
</dbReference>
<dbReference type="InterPro" id="IPR000551">
    <property type="entry name" value="MerR-type_HTH_dom"/>
</dbReference>
<keyword evidence="4" id="KW-1185">Reference proteome</keyword>
<dbReference type="Gene3D" id="1.10.1660.10">
    <property type="match status" value="1"/>
</dbReference>
<evidence type="ECO:0000313" key="3">
    <source>
        <dbReference type="EMBL" id="TWV53707.1"/>
    </source>
</evidence>
<protein>
    <submittedName>
        <fullName evidence="3">MerR family transcriptional regulator</fullName>
    </submittedName>
</protein>
<dbReference type="SUPFAM" id="SSF46955">
    <property type="entry name" value="Putative DNA-binding domain"/>
    <property type="match status" value="1"/>
</dbReference>
<gene>
    <name evidence="3" type="ORF">FRZ03_08975</name>
</gene>
<dbReference type="Pfam" id="PF13411">
    <property type="entry name" value="MerR_1"/>
    <property type="match status" value="1"/>
</dbReference>
<reference evidence="3" key="1">
    <citation type="journal article" date="2019" name="Microbiol. Resour. Announc.">
        <title>Draft Genomic Sequences of Streptomyces misionensis and Streptomyces albidoflavus, bacteria applied for phytopathogen biocontrol.</title>
        <authorList>
            <person name="Pylro V."/>
            <person name="Dias A."/>
            <person name="Andreote F."/>
            <person name="Varani A."/>
            <person name="Andreote C."/>
            <person name="Bernardo E."/>
            <person name="Martins T."/>
        </authorList>
    </citation>
    <scope>NUCLEOTIDE SEQUENCE [LARGE SCALE GENOMIC DNA]</scope>
    <source>
        <strain evidence="3">66</strain>
    </source>
</reference>
<comment type="caution">
    <text evidence="3">The sequence shown here is derived from an EMBL/GenBank/DDBJ whole genome shotgun (WGS) entry which is preliminary data.</text>
</comment>
<evidence type="ECO:0000313" key="4">
    <source>
        <dbReference type="Proteomes" id="UP000320481"/>
    </source>
</evidence>
<sequence length="153" mass="17103">MERLYSISEVARVFGVSVPTLRYYEERGLIQPTARRGRVRQYDRGALERLAYAQLWHGDGMMSLADTAAIMTSEHAPERHALISARHDAVQDRIDRLSRAAAILRHMLRCPADHPLSCPVTGAYIRSRVDAALAGEEPPEPAFPSMPASHRDT</sequence>
<keyword evidence="1" id="KW-0238">DNA-binding</keyword>
<dbReference type="EMBL" id="VOGW01000050">
    <property type="protein sequence ID" value="TWV53707.1"/>
    <property type="molecule type" value="Genomic_DNA"/>
</dbReference>
<dbReference type="GO" id="GO:0003700">
    <property type="term" value="F:DNA-binding transcription factor activity"/>
    <property type="evidence" value="ECO:0007669"/>
    <property type="project" value="InterPro"/>
</dbReference>
<dbReference type="RefSeq" id="WP_146464637.1">
    <property type="nucleotide sequence ID" value="NZ_VOGW01000050.1"/>
</dbReference>
<dbReference type="GO" id="GO:0003677">
    <property type="term" value="F:DNA binding"/>
    <property type="evidence" value="ECO:0007669"/>
    <property type="project" value="UniProtKB-KW"/>
</dbReference>
<dbReference type="PROSITE" id="PS50937">
    <property type="entry name" value="HTH_MERR_2"/>
    <property type="match status" value="1"/>
</dbReference>
<dbReference type="PANTHER" id="PTHR30204:SF97">
    <property type="entry name" value="MERR FAMILY REGULATORY PROTEIN"/>
    <property type="match status" value="1"/>
</dbReference>